<evidence type="ECO:0000256" key="1">
    <source>
        <dbReference type="ARBA" id="ARBA00004236"/>
    </source>
</evidence>
<comment type="similarity">
    <text evidence="4 13">Belongs to the OSBP family.</text>
</comment>
<keyword evidence="9" id="KW-0256">Endoplasmic reticulum</keyword>
<evidence type="ECO:0000256" key="5">
    <source>
        <dbReference type="ARBA" id="ARBA00022448"/>
    </source>
</evidence>
<dbReference type="Gene3D" id="2.40.160.120">
    <property type="match status" value="1"/>
</dbReference>
<keyword evidence="11" id="KW-0446">Lipid-binding</keyword>
<evidence type="ECO:0000256" key="11">
    <source>
        <dbReference type="ARBA" id="ARBA00023121"/>
    </source>
</evidence>
<keyword evidence="8" id="KW-0597">Phosphoprotein</keyword>
<dbReference type="SMART" id="SM00233">
    <property type="entry name" value="PH"/>
    <property type="match status" value="1"/>
</dbReference>
<dbReference type="InterPro" id="IPR001849">
    <property type="entry name" value="PH_domain"/>
</dbReference>
<dbReference type="PANTHER" id="PTHR10972">
    <property type="entry name" value="OXYSTEROL-BINDING PROTEIN-RELATED"/>
    <property type="match status" value="1"/>
</dbReference>
<protein>
    <recommendedName>
        <fullName evidence="14">Oxysterol-binding protein</fullName>
    </recommendedName>
</protein>
<evidence type="ECO:0000256" key="10">
    <source>
        <dbReference type="ARBA" id="ARBA00023055"/>
    </source>
</evidence>
<keyword evidence="10 14" id="KW-0445">Lipid transport</keyword>
<dbReference type="GO" id="GO:0005634">
    <property type="term" value="C:nucleus"/>
    <property type="evidence" value="ECO:0007669"/>
    <property type="project" value="UniProtKB-ARBA"/>
</dbReference>
<sequence length="1002" mass="115151">MSLTDSVEDKLSDQKASPARSRERLSTPEKRLHFRHSESETVFKYPFPPFLYDLPGDVDSVFAEGDKENSLTTQDDSDESNSLSGSHIEVNTVSGNLIQHPKPSPKNLKKIKAIQEWEIINGLKEGEKCEEKPEKYQGYLLKKRKWPLKGWHKRYFFLDKGILVYAKSPNEIQKGKYHGVIDIGLSVLCFKRCQRRIDIDAEELVHHVKVKDPQLFEEWLSRLTHHRLYRQHEITYGTKDQPRLTELASPTEEITSLPTSANLPEKARTLSMGKESVRQASLKGRPNQATLLTGCSKVAAWLLDSEGIHQCNKEMSQAQNHLYELKIILEKMKNLPLATDSILGWDDLNLSDKKKSRRAVSSRFNKLKEKGSAASSPQHNRSYVSGSSNVLAASPQDRNVLSVTPDRIHLSCSNPNLITYEQEKSRPHSISEFSSLTNHEQRIKEIKLREMFLNRAQSVHDILKSLVRMVSTERDRLKQALEQNVIAQNNSNNISSLKESMAENCDDVSESLLRQNADLRARLSRIHTDSSVPDYNTGMVSNSPLPSPADKEGTEHNTLTQSFSAESCSMSEYYDAPEALESQSDTTSEASDEPSSEISDEGNETDYNSKISMSEGELSRSFQTGRRSKLPVPKPDTGDVSLWNLLCKNIGKDLTKISMPVTLNEPLSSLQRLCEELEYSELLDKASEFDDPLERMIYLAAFAVSCYASSAHRAGHKPFNPILGETYECIREDKGWRFISEQVSHHPPISACHCDSRNFIFWQDVRIRTRFWGKSMEIQPIGNVNVFLPKYNDHYQWNKVTTCVHNLLGGQRWVDQYGEMHMRNGDISCKITFTKASYWSGKRHEIYGQIFNQDNKVVHNLFGKWNEAIYCGASAPSARCIWRPGTMTDDHALYYGFSRFAIELNELNEEEARFLPPTDSRFRPDQRLLEEGKLSDSEIEKIRIEQLQRDKRRQRDDMKIVYMPQWFRKLEVNGKEFYEFTREYWEKRKEPGFSRMSLPKLW</sequence>
<evidence type="ECO:0000256" key="4">
    <source>
        <dbReference type="ARBA" id="ARBA00008842"/>
    </source>
</evidence>
<evidence type="ECO:0000256" key="3">
    <source>
        <dbReference type="ARBA" id="ARBA00004586"/>
    </source>
</evidence>
<evidence type="ECO:0000256" key="2">
    <source>
        <dbReference type="ARBA" id="ARBA00004514"/>
    </source>
</evidence>
<dbReference type="PANTHER" id="PTHR10972:SF203">
    <property type="entry name" value="OXYSTEROL-BINDING PROTEIN HOMOLOG 3"/>
    <property type="match status" value="1"/>
</dbReference>
<dbReference type="InterPro" id="IPR000648">
    <property type="entry name" value="Oxysterol-bd"/>
</dbReference>
<dbReference type="SUPFAM" id="SSF50729">
    <property type="entry name" value="PH domain-like"/>
    <property type="match status" value="1"/>
</dbReference>
<evidence type="ECO:0000256" key="12">
    <source>
        <dbReference type="ARBA" id="ARBA00023136"/>
    </source>
</evidence>
<evidence type="ECO:0000313" key="16">
    <source>
        <dbReference type="RefSeq" id="XP_029641129.1"/>
    </source>
</evidence>
<dbReference type="KEGG" id="osn:115215917"/>
<evidence type="ECO:0000313" key="15">
    <source>
        <dbReference type="Proteomes" id="UP000515154"/>
    </source>
</evidence>
<evidence type="ECO:0000256" key="7">
    <source>
        <dbReference type="ARBA" id="ARBA00022490"/>
    </source>
</evidence>
<keyword evidence="6" id="KW-1003">Cell membrane</keyword>
<dbReference type="PROSITE" id="PS01013">
    <property type="entry name" value="OSBP"/>
    <property type="match status" value="1"/>
</dbReference>
<dbReference type="InterPro" id="IPR037239">
    <property type="entry name" value="OSBP_sf"/>
</dbReference>
<accession>A0A6P7SSB3</accession>
<dbReference type="RefSeq" id="XP_029641129.1">
    <property type="nucleotide sequence ID" value="XM_029785269.2"/>
</dbReference>
<gene>
    <name evidence="16" type="primary">LOC115215917</name>
</gene>
<comment type="subcellular location">
    <subcellularLocation>
        <location evidence="1">Cell membrane</location>
    </subcellularLocation>
    <subcellularLocation>
        <location evidence="2">Cytoplasm</location>
        <location evidence="2">Cytosol</location>
    </subcellularLocation>
    <subcellularLocation>
        <location evidence="3">Endoplasmic reticulum membrane</location>
    </subcellularLocation>
</comment>
<dbReference type="Proteomes" id="UP000515154">
    <property type="component" value="Linkage group LG9"/>
</dbReference>
<dbReference type="GO" id="GO:0005829">
    <property type="term" value="C:cytosol"/>
    <property type="evidence" value="ECO:0007669"/>
    <property type="project" value="UniProtKB-SubCell"/>
</dbReference>
<evidence type="ECO:0000256" key="6">
    <source>
        <dbReference type="ARBA" id="ARBA00022475"/>
    </source>
</evidence>
<evidence type="ECO:0000256" key="9">
    <source>
        <dbReference type="ARBA" id="ARBA00022824"/>
    </source>
</evidence>
<keyword evidence="7" id="KW-0963">Cytoplasm</keyword>
<reference evidence="16" key="1">
    <citation type="submission" date="2025-08" db="UniProtKB">
        <authorList>
            <consortium name="RefSeq"/>
        </authorList>
    </citation>
    <scope>IDENTIFICATION</scope>
</reference>
<proteinExistence type="inferred from homology"/>
<dbReference type="SUPFAM" id="SSF144000">
    <property type="entry name" value="Oxysterol-binding protein-like"/>
    <property type="match status" value="1"/>
</dbReference>
<keyword evidence="5 14" id="KW-0813">Transport</keyword>
<dbReference type="AlphaFoldDB" id="A0A6P7SSB3"/>
<dbReference type="GO" id="GO:0005789">
    <property type="term" value="C:endoplasmic reticulum membrane"/>
    <property type="evidence" value="ECO:0007669"/>
    <property type="project" value="UniProtKB-SubCell"/>
</dbReference>
<keyword evidence="15" id="KW-1185">Reference proteome</keyword>
<organism evidence="15 16">
    <name type="scientific">Octopus sinensis</name>
    <name type="common">East Asian common octopus</name>
    <dbReference type="NCBI Taxonomy" id="2607531"/>
    <lineage>
        <taxon>Eukaryota</taxon>
        <taxon>Metazoa</taxon>
        <taxon>Spiralia</taxon>
        <taxon>Lophotrochozoa</taxon>
        <taxon>Mollusca</taxon>
        <taxon>Cephalopoda</taxon>
        <taxon>Coleoidea</taxon>
        <taxon>Octopodiformes</taxon>
        <taxon>Octopoda</taxon>
        <taxon>Incirrata</taxon>
        <taxon>Octopodidae</taxon>
        <taxon>Octopus</taxon>
    </lineage>
</organism>
<dbReference type="GO" id="GO:0097038">
    <property type="term" value="C:perinuclear endoplasmic reticulum"/>
    <property type="evidence" value="ECO:0007669"/>
    <property type="project" value="TreeGrafter"/>
</dbReference>
<name>A0A6P7SSB3_9MOLL</name>
<keyword evidence="12" id="KW-0472">Membrane</keyword>
<dbReference type="GO" id="GO:0120015">
    <property type="term" value="F:sterol transfer activity"/>
    <property type="evidence" value="ECO:0007669"/>
    <property type="project" value="UniProtKB-ARBA"/>
</dbReference>
<dbReference type="GO" id="GO:0006699">
    <property type="term" value="P:bile acid biosynthetic process"/>
    <property type="evidence" value="ECO:0007669"/>
    <property type="project" value="UniProtKB-ARBA"/>
</dbReference>
<evidence type="ECO:0000256" key="8">
    <source>
        <dbReference type="ARBA" id="ARBA00022553"/>
    </source>
</evidence>
<dbReference type="Pfam" id="PF15409">
    <property type="entry name" value="PH_8"/>
    <property type="match status" value="1"/>
</dbReference>
<dbReference type="InterPro" id="IPR018494">
    <property type="entry name" value="Oxysterol-bd_CS"/>
</dbReference>
<dbReference type="Pfam" id="PF01237">
    <property type="entry name" value="Oxysterol_BP"/>
    <property type="match status" value="1"/>
</dbReference>
<dbReference type="Gene3D" id="2.30.29.30">
    <property type="entry name" value="Pleckstrin-homology domain (PH domain)/Phosphotyrosine-binding domain (PTB)"/>
    <property type="match status" value="1"/>
</dbReference>
<dbReference type="GO" id="GO:0015485">
    <property type="term" value="F:cholesterol binding"/>
    <property type="evidence" value="ECO:0007669"/>
    <property type="project" value="TreeGrafter"/>
</dbReference>
<evidence type="ECO:0000256" key="14">
    <source>
        <dbReference type="RuleBase" id="RU003845"/>
    </source>
</evidence>
<dbReference type="GO" id="GO:0005886">
    <property type="term" value="C:plasma membrane"/>
    <property type="evidence" value="ECO:0007669"/>
    <property type="project" value="UniProtKB-SubCell"/>
</dbReference>
<dbReference type="InterPro" id="IPR041680">
    <property type="entry name" value="PH_8"/>
</dbReference>
<dbReference type="InterPro" id="IPR011993">
    <property type="entry name" value="PH-like_dom_sf"/>
</dbReference>
<dbReference type="FunFam" id="2.40.160.120:FF:000001">
    <property type="entry name" value="Oxysterol-binding protein"/>
    <property type="match status" value="1"/>
</dbReference>
<dbReference type="CDD" id="cd13287">
    <property type="entry name" value="PH_ORP3_ORP6_ORP7"/>
    <property type="match status" value="1"/>
</dbReference>
<dbReference type="FunFam" id="2.30.29.30:FF:000011">
    <property type="entry name" value="Oxysterol-binding protein"/>
    <property type="match status" value="1"/>
</dbReference>
<evidence type="ECO:0000256" key="13">
    <source>
        <dbReference type="RuleBase" id="RU003844"/>
    </source>
</evidence>
<dbReference type="PROSITE" id="PS50003">
    <property type="entry name" value="PH_DOMAIN"/>
    <property type="match status" value="1"/>
</dbReference>